<dbReference type="InterPro" id="IPR002347">
    <property type="entry name" value="SDR_fam"/>
</dbReference>
<dbReference type="SUPFAM" id="SSF51735">
    <property type="entry name" value="NAD(P)-binding Rossmann-fold domains"/>
    <property type="match status" value="1"/>
</dbReference>
<keyword evidence="2" id="KW-0560">Oxidoreductase</keyword>
<dbReference type="Pfam" id="PF13561">
    <property type="entry name" value="adh_short_C2"/>
    <property type="match status" value="1"/>
</dbReference>
<feature type="non-terminal residue" evidence="3">
    <location>
        <position position="1"/>
    </location>
</feature>
<dbReference type="InterPro" id="IPR036291">
    <property type="entry name" value="NAD(P)-bd_dom_sf"/>
</dbReference>
<evidence type="ECO:0000256" key="1">
    <source>
        <dbReference type="ARBA" id="ARBA00006484"/>
    </source>
</evidence>
<dbReference type="PROSITE" id="PS00061">
    <property type="entry name" value="ADH_SHORT"/>
    <property type="match status" value="1"/>
</dbReference>
<reference evidence="3" key="1">
    <citation type="journal article" date="2014" name="Front. Microbiol.">
        <title>High frequency of phylogenetically diverse reductive dehalogenase-homologous genes in deep subseafloor sedimentary metagenomes.</title>
        <authorList>
            <person name="Kawai M."/>
            <person name="Futagami T."/>
            <person name="Toyoda A."/>
            <person name="Takaki Y."/>
            <person name="Nishi S."/>
            <person name="Hori S."/>
            <person name="Arai W."/>
            <person name="Tsubouchi T."/>
            <person name="Morono Y."/>
            <person name="Uchiyama I."/>
            <person name="Ito T."/>
            <person name="Fujiyama A."/>
            <person name="Inagaki F."/>
            <person name="Takami H."/>
        </authorList>
    </citation>
    <scope>NUCLEOTIDE SEQUENCE</scope>
    <source>
        <strain evidence="3">Expedition CK06-06</strain>
    </source>
</reference>
<protein>
    <recommendedName>
        <fullName evidence="4">SDR family oxidoreductase</fullName>
    </recommendedName>
</protein>
<dbReference type="PRINTS" id="PR00081">
    <property type="entry name" value="GDHRDH"/>
</dbReference>
<dbReference type="InterPro" id="IPR020904">
    <property type="entry name" value="Sc_DH/Rdtase_CS"/>
</dbReference>
<sequence length="262" mass="26991">GFIEPTERIGKHMKQLIVTGAGGDLGAAIATLASAQGYRVGVLDINADLVAPVADRIDNAVPLVADITDQASVEAAFDAFGEAPDVLVNNAGLVRFGPLVEQSVQDFQDVVNVNLVGTYIVSRTAANLMLANGGGAIVNITSMGGIHPAPGGGAYGATKAGLAQLTELMSVEWGPGGIRVNAVAPGFIDAGMSAPFFKDPEVRKQRGKGVPLRRLGTAEDVANTVMFLASEDASYISGQELAVDGGVINSVLAQLPRERPKD</sequence>
<comment type="caution">
    <text evidence="3">The sequence shown here is derived from an EMBL/GenBank/DDBJ whole genome shotgun (WGS) entry which is preliminary data.</text>
</comment>
<dbReference type="NCBIfam" id="NF005559">
    <property type="entry name" value="PRK07231.1"/>
    <property type="match status" value="1"/>
</dbReference>
<dbReference type="FunFam" id="3.40.50.720:FF:000084">
    <property type="entry name" value="Short-chain dehydrogenase reductase"/>
    <property type="match status" value="1"/>
</dbReference>
<dbReference type="PRINTS" id="PR00080">
    <property type="entry name" value="SDRFAMILY"/>
</dbReference>
<comment type="similarity">
    <text evidence="1">Belongs to the short-chain dehydrogenases/reductases (SDR) family.</text>
</comment>
<gene>
    <name evidence="3" type="ORF">S01H1_43651</name>
</gene>
<dbReference type="CDD" id="cd05233">
    <property type="entry name" value="SDR_c"/>
    <property type="match status" value="1"/>
</dbReference>
<evidence type="ECO:0000313" key="3">
    <source>
        <dbReference type="EMBL" id="GAG01350.1"/>
    </source>
</evidence>
<dbReference type="EMBL" id="BARS01027815">
    <property type="protein sequence ID" value="GAG01350.1"/>
    <property type="molecule type" value="Genomic_DNA"/>
</dbReference>
<evidence type="ECO:0008006" key="4">
    <source>
        <dbReference type="Google" id="ProtNLM"/>
    </source>
</evidence>
<dbReference type="Gene3D" id="3.40.50.720">
    <property type="entry name" value="NAD(P)-binding Rossmann-like Domain"/>
    <property type="match status" value="1"/>
</dbReference>
<dbReference type="GO" id="GO:0016491">
    <property type="term" value="F:oxidoreductase activity"/>
    <property type="evidence" value="ECO:0007669"/>
    <property type="project" value="UniProtKB-KW"/>
</dbReference>
<proteinExistence type="inferred from homology"/>
<accession>X0U707</accession>
<dbReference type="PANTHER" id="PTHR43669:SF3">
    <property type="entry name" value="ALCOHOL DEHYDROGENASE, PUTATIVE (AFU_ORTHOLOGUE AFUA_3G03445)-RELATED"/>
    <property type="match status" value="1"/>
</dbReference>
<evidence type="ECO:0000256" key="2">
    <source>
        <dbReference type="ARBA" id="ARBA00023002"/>
    </source>
</evidence>
<dbReference type="AlphaFoldDB" id="X0U707"/>
<organism evidence="3">
    <name type="scientific">marine sediment metagenome</name>
    <dbReference type="NCBI Taxonomy" id="412755"/>
    <lineage>
        <taxon>unclassified sequences</taxon>
        <taxon>metagenomes</taxon>
        <taxon>ecological metagenomes</taxon>
    </lineage>
</organism>
<name>X0U707_9ZZZZ</name>
<dbReference type="PANTHER" id="PTHR43669">
    <property type="entry name" value="5-KETO-D-GLUCONATE 5-REDUCTASE"/>
    <property type="match status" value="1"/>
</dbReference>